<dbReference type="PANTHER" id="PTHR10091">
    <property type="entry name" value="ALDOSE-1-EPIMERASE"/>
    <property type="match status" value="1"/>
</dbReference>
<dbReference type="FunFam" id="2.70.98.10:FF:000025">
    <property type="entry name" value="GAL10 bifunctional protein"/>
    <property type="match status" value="1"/>
</dbReference>
<dbReference type="GO" id="GO:0033499">
    <property type="term" value="P:galactose catabolic process via UDP-galactose, Leloir pathway"/>
    <property type="evidence" value="ECO:0007669"/>
    <property type="project" value="TreeGrafter"/>
</dbReference>
<evidence type="ECO:0000256" key="11">
    <source>
        <dbReference type="ARBA" id="ARBA00037955"/>
    </source>
</evidence>
<keyword evidence="19" id="KW-1185">Reference proteome</keyword>
<dbReference type="InterPro" id="IPR047215">
    <property type="entry name" value="Galactose_mutarotase-like"/>
</dbReference>
<feature type="binding site" evidence="17">
    <location>
        <begin position="193"/>
        <end position="195"/>
    </location>
    <ligand>
        <name>beta-D-galactose</name>
        <dbReference type="ChEBI" id="CHEBI:27667"/>
    </ligand>
</feature>
<dbReference type="SUPFAM" id="SSF74650">
    <property type="entry name" value="Galactose mutarotase-like"/>
    <property type="match status" value="1"/>
</dbReference>
<dbReference type="AlphaFoldDB" id="A0A8J2RDY3"/>
<sequence length="368" mass="40938">MEELGLKMSTLMTQVSQETFGTIQTLNGIQSVQKFTLTNLNGVKVQFITYGAALTNFIVPDKKGHLQDVVLGFDDMNGYLTSQNPYFGCTVGRVANRIANGRFLLDEVEYKLSINNGDNHLHGGNIGFDKCIWQAYVHQDGRVTFTHSSPHMEENYPGHLFTQVTYTLTDSNELIMNFNALTDLPTPVNLTNHSYFNLAGHDAGSQQLYNHQVQFCANQYTPTNSKNIPTGELVNVDDTVFDFRSETRLGDVIHKVPGGGYDHNFVVSESSAKFDNTLPLAAKFWHPESGRQLEIFTDQPGFQVYTGNAFPTDGSLVGKNGTVYSTHGGLAVEPQNFPNAINQPNFPDSVLRPGSNYRRTIVYKFSIQ</sequence>
<evidence type="ECO:0000256" key="14">
    <source>
        <dbReference type="PIRNR" id="PIRNR005096"/>
    </source>
</evidence>
<dbReference type="PIRSF" id="PIRSF005096">
    <property type="entry name" value="GALM"/>
    <property type="match status" value="1"/>
</dbReference>
<evidence type="ECO:0000256" key="7">
    <source>
        <dbReference type="ARBA" id="ARBA00023235"/>
    </source>
</evidence>
<dbReference type="PROSITE" id="PS00545">
    <property type="entry name" value="ALDOSE_1_EPIMERASE"/>
    <property type="match status" value="1"/>
</dbReference>
<keyword evidence="9 14" id="KW-0119">Carbohydrate metabolism</keyword>
<organism evidence="18 19">
    <name type="scientific">Daphnia galeata</name>
    <dbReference type="NCBI Taxonomy" id="27404"/>
    <lineage>
        <taxon>Eukaryota</taxon>
        <taxon>Metazoa</taxon>
        <taxon>Ecdysozoa</taxon>
        <taxon>Arthropoda</taxon>
        <taxon>Crustacea</taxon>
        <taxon>Branchiopoda</taxon>
        <taxon>Diplostraca</taxon>
        <taxon>Cladocera</taxon>
        <taxon>Anomopoda</taxon>
        <taxon>Daphniidae</taxon>
        <taxon>Daphnia</taxon>
    </lineage>
</organism>
<evidence type="ECO:0000256" key="12">
    <source>
        <dbReference type="ARBA" id="ARBA00038238"/>
    </source>
</evidence>
<keyword evidence="7 14" id="KW-0413">Isomerase</keyword>
<comment type="pathway">
    <text evidence="4 14">Carbohydrate metabolism; hexose metabolism.</text>
</comment>
<proteinExistence type="inferred from homology"/>
<dbReference type="InterPro" id="IPR018052">
    <property type="entry name" value="Ald1_epimerase_CS"/>
</dbReference>
<reference evidence="18" key="1">
    <citation type="submission" date="2021-11" db="EMBL/GenBank/DDBJ databases">
        <authorList>
            <person name="Schell T."/>
        </authorList>
    </citation>
    <scope>NUCLEOTIDE SEQUENCE</scope>
    <source>
        <strain evidence="18">M5</strain>
    </source>
</reference>
<dbReference type="NCBIfam" id="NF008277">
    <property type="entry name" value="PRK11055.1"/>
    <property type="match status" value="1"/>
</dbReference>
<evidence type="ECO:0000313" key="19">
    <source>
        <dbReference type="Proteomes" id="UP000789390"/>
    </source>
</evidence>
<gene>
    <name evidence="18" type="ORF">DGAL_LOCUS2207</name>
</gene>
<feature type="active site" description="Proton acceptor" evidence="15">
    <location>
        <position position="333"/>
    </location>
</feature>
<dbReference type="InterPro" id="IPR014718">
    <property type="entry name" value="GH-type_carb-bd"/>
</dbReference>
<protein>
    <recommendedName>
        <fullName evidence="14">Aldose 1-epimerase</fullName>
        <ecNumber evidence="14">5.1.3.3</ecNumber>
    </recommendedName>
</protein>
<comment type="similarity">
    <text evidence="5 14">Belongs to the aldose epimerase family.</text>
</comment>
<dbReference type="Gene3D" id="2.70.98.10">
    <property type="match status" value="1"/>
</dbReference>
<dbReference type="Proteomes" id="UP000789390">
    <property type="component" value="Unassembled WGS sequence"/>
</dbReference>
<dbReference type="GO" id="GO:0003978">
    <property type="term" value="F:UDP-glucose 4-epimerase activity"/>
    <property type="evidence" value="ECO:0007669"/>
    <property type="project" value="UniProtKB-ARBA"/>
</dbReference>
<keyword evidence="8" id="KW-0511">Multifunctional enzyme</keyword>
<dbReference type="InterPro" id="IPR008183">
    <property type="entry name" value="Aldose_1/G6P_1-epimerase"/>
</dbReference>
<dbReference type="UniPathway" id="UPA00214"/>
<dbReference type="GO" id="GO:0004034">
    <property type="term" value="F:aldose 1-epimerase activity"/>
    <property type="evidence" value="ECO:0007669"/>
    <property type="project" value="UniProtKB-EC"/>
</dbReference>
<evidence type="ECO:0000256" key="17">
    <source>
        <dbReference type="PIRSR" id="PIRSR005096-3"/>
    </source>
</evidence>
<feature type="binding site" evidence="16">
    <location>
        <position position="262"/>
    </location>
    <ligand>
        <name>beta-D-galactose</name>
        <dbReference type="ChEBI" id="CHEBI:27667"/>
    </ligand>
</feature>
<dbReference type="EC" id="5.1.3.3" evidence="14"/>
<comment type="catalytic activity">
    <reaction evidence="1 14">
        <text>alpha-D-glucose = beta-D-glucose</text>
        <dbReference type="Rhea" id="RHEA:10264"/>
        <dbReference type="ChEBI" id="CHEBI:15903"/>
        <dbReference type="ChEBI" id="CHEBI:17925"/>
        <dbReference type="EC" id="5.1.3.3"/>
    </reaction>
</comment>
<comment type="caution">
    <text evidence="18">The sequence shown here is derived from an EMBL/GenBank/DDBJ whole genome shotgun (WGS) entry which is preliminary data.</text>
</comment>
<feature type="binding site" evidence="17">
    <location>
        <begin position="96"/>
        <end position="97"/>
    </location>
    <ligand>
        <name>beta-D-galactose</name>
        <dbReference type="ChEBI" id="CHEBI:27667"/>
    </ligand>
</feature>
<name>A0A8J2RDY3_9CRUS</name>
<dbReference type="InterPro" id="IPR015443">
    <property type="entry name" value="Aldose_1-epimerase"/>
</dbReference>
<comment type="catalytic activity">
    <reaction evidence="2">
        <text>alpha-D-galactose = beta-D-galactose</text>
        <dbReference type="Rhea" id="RHEA:28675"/>
        <dbReference type="ChEBI" id="CHEBI:27667"/>
        <dbReference type="ChEBI" id="CHEBI:28061"/>
        <dbReference type="EC" id="5.1.3.3"/>
    </reaction>
    <physiologicalReaction direction="right-to-left" evidence="2">
        <dbReference type="Rhea" id="RHEA:28677"/>
    </physiologicalReaction>
</comment>
<keyword evidence="6" id="KW-0520">NAD</keyword>
<dbReference type="GO" id="GO:0006006">
    <property type="term" value="P:glucose metabolic process"/>
    <property type="evidence" value="ECO:0007669"/>
    <property type="project" value="TreeGrafter"/>
</dbReference>
<comment type="function">
    <text evidence="10">Mutarotase converts alpha-aldose to the beta-anomer. It is active on D-glucose, L-arabinose, D-xylose, D-galactose, maltose and lactose.</text>
</comment>
<dbReference type="UniPathway" id="UPA00242"/>
<evidence type="ECO:0000256" key="10">
    <source>
        <dbReference type="ARBA" id="ARBA00037676"/>
    </source>
</evidence>
<evidence type="ECO:0000256" key="2">
    <source>
        <dbReference type="ARBA" id="ARBA00001712"/>
    </source>
</evidence>
<evidence type="ECO:0000256" key="13">
    <source>
        <dbReference type="ARBA" id="ARBA00045743"/>
    </source>
</evidence>
<evidence type="ECO:0000256" key="1">
    <source>
        <dbReference type="ARBA" id="ARBA00001614"/>
    </source>
</evidence>
<dbReference type="CDD" id="cd09019">
    <property type="entry name" value="galactose_mutarotase_like"/>
    <property type="match status" value="1"/>
</dbReference>
<dbReference type="InterPro" id="IPR011013">
    <property type="entry name" value="Gal_mutarotase_sf_dom"/>
</dbReference>
<evidence type="ECO:0000313" key="18">
    <source>
        <dbReference type="EMBL" id="CAH0100034.1"/>
    </source>
</evidence>
<dbReference type="PANTHER" id="PTHR10091:SF0">
    <property type="entry name" value="GALACTOSE MUTAROTASE"/>
    <property type="match status" value="1"/>
</dbReference>
<evidence type="ECO:0000256" key="5">
    <source>
        <dbReference type="ARBA" id="ARBA00006206"/>
    </source>
</evidence>
<evidence type="ECO:0000256" key="4">
    <source>
        <dbReference type="ARBA" id="ARBA00005028"/>
    </source>
</evidence>
<evidence type="ECO:0000256" key="6">
    <source>
        <dbReference type="ARBA" id="ARBA00023027"/>
    </source>
</evidence>
<feature type="active site" description="Proton donor" evidence="15">
    <location>
        <position position="193"/>
    </location>
</feature>
<dbReference type="EMBL" id="CAKKLH010000030">
    <property type="protein sequence ID" value="CAH0100034.1"/>
    <property type="molecule type" value="Genomic_DNA"/>
</dbReference>
<comment type="pathway">
    <text evidence="3">Carbohydrate metabolism; galactose metabolism.</text>
</comment>
<dbReference type="GO" id="GO:0030246">
    <property type="term" value="F:carbohydrate binding"/>
    <property type="evidence" value="ECO:0007669"/>
    <property type="project" value="InterPro"/>
</dbReference>
<comment type="similarity">
    <text evidence="12">In the C-terminal section; belongs to the aldose epimerase family.</text>
</comment>
<dbReference type="Pfam" id="PF01263">
    <property type="entry name" value="Aldose_epim"/>
    <property type="match status" value="1"/>
</dbReference>
<dbReference type="OrthoDB" id="274691at2759"/>
<evidence type="ECO:0000256" key="9">
    <source>
        <dbReference type="ARBA" id="ARBA00023277"/>
    </source>
</evidence>
<evidence type="ECO:0000256" key="16">
    <source>
        <dbReference type="PIRSR" id="PIRSR005096-2"/>
    </source>
</evidence>
<evidence type="ECO:0000256" key="3">
    <source>
        <dbReference type="ARBA" id="ARBA00004947"/>
    </source>
</evidence>
<evidence type="ECO:0000256" key="15">
    <source>
        <dbReference type="PIRSR" id="PIRSR005096-1"/>
    </source>
</evidence>
<comment type="function">
    <text evidence="13">Mutarotase that catalyzes the interconversion of beta-D-galactose and alpha-D-galactose during galactose metabolism. Beta-D-galactose is metabolized in the liver into glucose 1-phosphate, the primary metabolic fuel, by the action of four enzymes that constitute the Leloir pathway: GALM, GALK1 (galactokinase), GALT (galactose-1-phosphate uridylyltransferase) and GALE (UDP-galactose-4'-epimerase). Involved in the maintenance of the equilibrium between the beta- and alpha-anomers of galactose, therefore ensuring a sufficient supply of the alpha-anomer for GALK1. Also active on D-glucose although shows a preference for galactose over glucose.</text>
</comment>
<evidence type="ECO:0000256" key="8">
    <source>
        <dbReference type="ARBA" id="ARBA00023268"/>
    </source>
</evidence>
<accession>A0A8J2RDY3</accession>
<comment type="similarity">
    <text evidence="11">In the N-terminal section; belongs to the NAD(P)-dependent epimerase/dehydratase family.</text>
</comment>